<evidence type="ECO:0000313" key="2">
    <source>
        <dbReference type="Proteomes" id="UP000823775"/>
    </source>
</evidence>
<proteinExistence type="predicted"/>
<evidence type="ECO:0000313" key="1">
    <source>
        <dbReference type="EMBL" id="MCE3049312.1"/>
    </source>
</evidence>
<protein>
    <submittedName>
        <fullName evidence="1">Uncharacterized protein</fullName>
    </submittedName>
</protein>
<accession>A0ABS8WGW2</accession>
<gene>
    <name evidence="1" type="ORF">HAX54_044587</name>
</gene>
<dbReference type="Proteomes" id="UP000823775">
    <property type="component" value="Unassembled WGS sequence"/>
</dbReference>
<keyword evidence="2" id="KW-1185">Reference proteome</keyword>
<reference evidence="1 2" key="1">
    <citation type="journal article" date="2021" name="BMC Genomics">
        <title>Datura genome reveals duplications of psychoactive alkaloid biosynthetic genes and high mutation rate following tissue culture.</title>
        <authorList>
            <person name="Rajewski A."/>
            <person name="Carter-House D."/>
            <person name="Stajich J."/>
            <person name="Litt A."/>
        </authorList>
    </citation>
    <scope>NUCLEOTIDE SEQUENCE [LARGE SCALE GENOMIC DNA]</scope>
    <source>
        <strain evidence="1">AR-01</strain>
    </source>
</reference>
<sequence>MALDGIIFEGAPCKVRRPSDYNLFWLLLLVLANQPKPQPGSCWTVPSLNGIKMGDKPLLSGVLTRRLMLQPGALATKVLCLTQVVEVDELSSLMNVVIPHPSPNGEHALWVGKVFLEYGDVSIVPAKLGKGVICNLITEKQQRKLTTRLEEEENTKFQFEAKPNLEGFYGDNELGSTENLSLQCHFWFVHARLWNDFGCSCMNMNINNTGEELFYYFWFNCSNGLVIVSDFFVQWQSKNLLIALTKWLKNEMMREAGKLNLRCTTGEPGNRIEENNQKQPQPY</sequence>
<name>A0ABS8WGW2_DATST</name>
<dbReference type="EMBL" id="JACEIK010006815">
    <property type="protein sequence ID" value="MCE3049312.1"/>
    <property type="molecule type" value="Genomic_DNA"/>
</dbReference>
<organism evidence="1 2">
    <name type="scientific">Datura stramonium</name>
    <name type="common">Jimsonweed</name>
    <name type="synonym">Common thornapple</name>
    <dbReference type="NCBI Taxonomy" id="4076"/>
    <lineage>
        <taxon>Eukaryota</taxon>
        <taxon>Viridiplantae</taxon>
        <taxon>Streptophyta</taxon>
        <taxon>Embryophyta</taxon>
        <taxon>Tracheophyta</taxon>
        <taxon>Spermatophyta</taxon>
        <taxon>Magnoliopsida</taxon>
        <taxon>eudicotyledons</taxon>
        <taxon>Gunneridae</taxon>
        <taxon>Pentapetalae</taxon>
        <taxon>asterids</taxon>
        <taxon>lamiids</taxon>
        <taxon>Solanales</taxon>
        <taxon>Solanaceae</taxon>
        <taxon>Solanoideae</taxon>
        <taxon>Datureae</taxon>
        <taxon>Datura</taxon>
    </lineage>
</organism>
<comment type="caution">
    <text evidence="1">The sequence shown here is derived from an EMBL/GenBank/DDBJ whole genome shotgun (WGS) entry which is preliminary data.</text>
</comment>